<dbReference type="HOGENOM" id="CLU_000422_16_1_6"/>
<evidence type="ECO:0000256" key="3">
    <source>
        <dbReference type="ARBA" id="ARBA00023014"/>
    </source>
</evidence>
<dbReference type="InterPro" id="IPR050123">
    <property type="entry name" value="Prok_molybdopt-oxidoreductase"/>
</dbReference>
<evidence type="ECO:0000259" key="4">
    <source>
        <dbReference type="Pfam" id="PF00384"/>
    </source>
</evidence>
<dbReference type="RefSeq" id="WP_015046719.1">
    <property type="nucleotide sequence ID" value="NC_018868.3"/>
</dbReference>
<accession>K4KHP6</accession>
<feature type="domain" description="Molybdopterin dinucleotide-binding" evidence="5">
    <location>
        <begin position="619"/>
        <end position="719"/>
    </location>
</feature>
<dbReference type="KEGG" id="saga:M5M_06755"/>
<dbReference type="InterPro" id="IPR006657">
    <property type="entry name" value="MoPterin_dinucl-bd_dom"/>
</dbReference>
<dbReference type="PANTHER" id="PTHR43105">
    <property type="entry name" value="RESPIRATORY NITRATE REDUCTASE"/>
    <property type="match status" value="1"/>
</dbReference>
<dbReference type="OrthoDB" id="5287431at2"/>
<dbReference type="InterPro" id="IPR010046">
    <property type="entry name" value="Mopterin_OxRdtse_a_bac"/>
</dbReference>
<dbReference type="InterPro" id="IPR009010">
    <property type="entry name" value="Asp_de-COase-like_dom_sf"/>
</dbReference>
<evidence type="ECO:0000256" key="1">
    <source>
        <dbReference type="ARBA" id="ARBA00022723"/>
    </source>
</evidence>
<dbReference type="Pfam" id="PF00384">
    <property type="entry name" value="Molybdopterin"/>
    <property type="match status" value="1"/>
</dbReference>
<keyword evidence="2" id="KW-0408">Iron</keyword>
<dbReference type="EMBL" id="CP003746">
    <property type="protein sequence ID" value="AFU98546.1"/>
    <property type="molecule type" value="Genomic_DNA"/>
</dbReference>
<keyword evidence="3" id="KW-0411">Iron-sulfur</keyword>
<dbReference type="AlphaFoldDB" id="K4KHP6"/>
<evidence type="ECO:0000313" key="6">
    <source>
        <dbReference type="EMBL" id="AFU98546.1"/>
    </source>
</evidence>
<evidence type="ECO:0000259" key="5">
    <source>
        <dbReference type="Pfam" id="PF01568"/>
    </source>
</evidence>
<evidence type="ECO:0000313" key="7">
    <source>
        <dbReference type="Proteomes" id="UP000000466"/>
    </source>
</evidence>
<dbReference type="InterPro" id="IPR006656">
    <property type="entry name" value="Mopterin_OxRdtase"/>
</dbReference>
<dbReference type="GO" id="GO:0051539">
    <property type="term" value="F:4 iron, 4 sulfur cluster binding"/>
    <property type="evidence" value="ECO:0007669"/>
    <property type="project" value="InterPro"/>
</dbReference>
<dbReference type="InterPro" id="IPR037951">
    <property type="entry name" value="MopB_CT_YdeP"/>
</dbReference>
<dbReference type="SUPFAM" id="SSF53706">
    <property type="entry name" value="Formate dehydrogenase/DMSO reductase, domains 1-3"/>
    <property type="match status" value="1"/>
</dbReference>
<dbReference type="STRING" id="1117647.M5M_06755"/>
<gene>
    <name evidence="6" type="ordered locus">M5M_06755</name>
</gene>
<reference evidence="6 7" key="1">
    <citation type="journal article" date="2013" name="Genome Announc.">
        <title>Complete genome sequence of Simiduia agarivorans SA1(T), a marine bacterium able to degrade a variety of polysaccharides.</title>
        <authorList>
            <person name="Lin S.Y."/>
            <person name="Shieh W.Y."/>
            <person name="Chen J.S."/>
            <person name="Tang S.L."/>
        </authorList>
    </citation>
    <scope>NUCLEOTIDE SEQUENCE [LARGE SCALE GENOMIC DNA]</scope>
    <source>
        <strain evidence="7">DSM 21679 / JCM 13881 / BCRC 17597 / SA1</strain>
    </source>
</reference>
<dbReference type="PIRSF" id="PIRSF000144">
    <property type="entry name" value="CbbBc"/>
    <property type="match status" value="1"/>
</dbReference>
<dbReference type="Pfam" id="PF01568">
    <property type="entry name" value="Molydop_binding"/>
    <property type="match status" value="1"/>
</dbReference>
<dbReference type="SUPFAM" id="SSF50692">
    <property type="entry name" value="ADC-like"/>
    <property type="match status" value="1"/>
</dbReference>
<dbReference type="NCBIfam" id="TIGR01701">
    <property type="entry name" value="Fdhalpha-like"/>
    <property type="match status" value="1"/>
</dbReference>
<dbReference type="GO" id="GO:0008863">
    <property type="term" value="F:formate dehydrogenase (NAD+) activity"/>
    <property type="evidence" value="ECO:0007669"/>
    <property type="project" value="InterPro"/>
</dbReference>
<sequence length="728" mass="79305">MRNPSTLKGGGLEKVLYTLNTARKMGVTASAKALTANNACKACGLGMGGQRGGMTNEQGLFPSVCNKSVQAQSTDIQPEIPRAIFNHPLSELQQLDGYQVEHLGRLNTPLYKTAGADRLEPISWDQALAIARERFVHCVPERFFAYASGRSSMEAGFILQLLARAKGTNNVNNCSYFCHQATGVALTQAVGSGTASVQLDDLDHCDTVILAGANPASNHPRLIHKLRAVRERGGRVIVINPMKEPGLVRFANPKSLRSLATGGDAIATDYLQPKTGSDLWLFAGLAKTVLHLKKENTAFLHDHCENADAYCQWLDAISWQTIERHTGLAEADIQSIGEAYSESDRCIFAWGMGLTHHQHGVQTLEALVNLCLLRGQVGKAGAGLLPLRGHSNVQGMGSIGVKPLLSPDVMAKLEQQLGIAAPGTDGMDTMACLRAAHAGSIDMALIMGGNLLEAAPATDWAKVALERVGFKLYLTTTLNRGHLHACDQSEQLILPVCARDEEQQPTTQESMFSFVRLSDGGIHRLNNVKPEVDILAALGESLPDGASFTRLKNHQTLRATIAETIAELEPLADIDQTKTEFHIPGRHLNRPHFPTGNGRARFCISPLPDEHDATTARRFRLMTARSEGQFNTIVYEQKDSYRGMDHRRVILMNADDMRAQGLRGGQKISLQSDQGQVTGFEVYAFDLPRGCLFGYYPETNPLVGLNIDPRSKTPAYKSVLVDIQPEVI</sequence>
<protein>
    <submittedName>
        <fullName evidence="6">Oxidoreductase alpha (Molybdopterin) subunit</fullName>
    </submittedName>
</protein>
<dbReference type="GO" id="GO:0043546">
    <property type="term" value="F:molybdopterin cofactor binding"/>
    <property type="evidence" value="ECO:0007669"/>
    <property type="project" value="InterPro"/>
</dbReference>
<dbReference type="Gene3D" id="3.40.228.10">
    <property type="entry name" value="Dimethylsulfoxide Reductase, domain 2"/>
    <property type="match status" value="1"/>
</dbReference>
<keyword evidence="1" id="KW-0479">Metal-binding</keyword>
<dbReference type="GO" id="GO:1990204">
    <property type="term" value="C:oxidoreductase complex"/>
    <property type="evidence" value="ECO:0007669"/>
    <property type="project" value="UniProtKB-ARBA"/>
</dbReference>
<evidence type="ECO:0000256" key="2">
    <source>
        <dbReference type="ARBA" id="ARBA00023004"/>
    </source>
</evidence>
<name>K4KHP6_SIMAS</name>
<dbReference type="CDD" id="cd02787">
    <property type="entry name" value="MopB_CT_ydeP"/>
    <property type="match status" value="1"/>
</dbReference>
<dbReference type="eggNOG" id="COG0243">
    <property type="taxonomic scope" value="Bacteria"/>
</dbReference>
<organism evidence="6 7">
    <name type="scientific">Simiduia agarivorans (strain DSM 21679 / JCM 13881 / BCRC 17597 / SA1)</name>
    <dbReference type="NCBI Taxonomy" id="1117647"/>
    <lineage>
        <taxon>Bacteria</taxon>
        <taxon>Pseudomonadati</taxon>
        <taxon>Pseudomonadota</taxon>
        <taxon>Gammaproteobacteria</taxon>
        <taxon>Cellvibrionales</taxon>
        <taxon>Cellvibrionaceae</taxon>
        <taxon>Simiduia</taxon>
    </lineage>
</organism>
<dbReference type="PANTHER" id="PTHR43105:SF4">
    <property type="entry name" value="PROTEIN YDEP"/>
    <property type="match status" value="1"/>
</dbReference>
<dbReference type="GO" id="GO:0030151">
    <property type="term" value="F:molybdenum ion binding"/>
    <property type="evidence" value="ECO:0007669"/>
    <property type="project" value="InterPro"/>
</dbReference>
<feature type="domain" description="Molybdopterin oxidoreductase" evidence="4">
    <location>
        <begin position="105"/>
        <end position="465"/>
    </location>
</feature>
<keyword evidence="7" id="KW-1185">Reference proteome</keyword>
<dbReference type="GO" id="GO:0045333">
    <property type="term" value="P:cellular respiration"/>
    <property type="evidence" value="ECO:0007669"/>
    <property type="project" value="UniProtKB-ARBA"/>
</dbReference>
<dbReference type="Gene3D" id="2.40.40.20">
    <property type="match status" value="1"/>
</dbReference>
<dbReference type="Gene3D" id="3.40.50.740">
    <property type="match status" value="1"/>
</dbReference>
<dbReference type="GO" id="GO:0016020">
    <property type="term" value="C:membrane"/>
    <property type="evidence" value="ECO:0007669"/>
    <property type="project" value="TreeGrafter"/>
</dbReference>
<dbReference type="Proteomes" id="UP000000466">
    <property type="component" value="Chromosome"/>
</dbReference>
<proteinExistence type="predicted"/>